<sequence>MGATTRAGTWPAAVCGCALVLAVTVTGCGGSGSGPSGGSRNSSDSGPSGGSRNSSDSGPSGGSRNSSDSGPSGGSRNSGGSGNSGDSRNAPASTPASHGPTPRAASPVRLCADLISYWAEQDLAGSQWAGLDWEQKGLSNEQYEIYDDIVRAARTERKRHGTPAAKALIKRLAERRCAAANGATHSSENWRPPA</sequence>
<dbReference type="EMBL" id="QYCY01000001">
    <property type="protein sequence ID" value="RLV78144.1"/>
    <property type="molecule type" value="Genomic_DNA"/>
</dbReference>
<dbReference type="PROSITE" id="PS51257">
    <property type="entry name" value="PROKAR_LIPOPROTEIN"/>
    <property type="match status" value="1"/>
</dbReference>
<protein>
    <submittedName>
        <fullName evidence="2">Uncharacterized protein</fullName>
    </submittedName>
</protein>
<dbReference type="RefSeq" id="WP_148717763.1">
    <property type="nucleotide sequence ID" value="NZ_QYCY01000001.1"/>
</dbReference>
<dbReference type="Proteomes" id="UP000281594">
    <property type="component" value="Unassembled WGS sequence"/>
</dbReference>
<evidence type="ECO:0000313" key="3">
    <source>
        <dbReference type="Proteomes" id="UP000281594"/>
    </source>
</evidence>
<dbReference type="STRING" id="1343740.M271_36400"/>
<evidence type="ECO:0000313" key="2">
    <source>
        <dbReference type="EMBL" id="RLV78144.1"/>
    </source>
</evidence>
<organism evidence="2 3">
    <name type="scientific">Streptomyces rapamycinicus (strain ATCC 29253 / DSM 41530 / NRRL 5491 / AYB-994)</name>
    <name type="common">Streptomyces hygroscopicus (strain ATCC 29253)</name>
    <dbReference type="NCBI Taxonomy" id="1343740"/>
    <lineage>
        <taxon>Bacteria</taxon>
        <taxon>Bacillati</taxon>
        <taxon>Actinomycetota</taxon>
        <taxon>Actinomycetes</taxon>
        <taxon>Kitasatosporales</taxon>
        <taxon>Streptomycetaceae</taxon>
        <taxon>Streptomyces</taxon>
        <taxon>Streptomyces violaceusniger group</taxon>
    </lineage>
</organism>
<feature type="region of interest" description="Disordered" evidence="1">
    <location>
        <begin position="28"/>
        <end position="105"/>
    </location>
</feature>
<feature type="compositionally biased region" description="Low complexity" evidence="1">
    <location>
        <begin position="38"/>
        <end position="70"/>
    </location>
</feature>
<name>A0A3L8RED4_STRRN</name>
<gene>
    <name evidence="2" type="ORF">D3C57_107205</name>
</gene>
<dbReference type="AlphaFoldDB" id="A0A3L8RED4"/>
<feature type="compositionally biased region" description="Gly residues" evidence="1">
    <location>
        <begin position="71"/>
        <end position="83"/>
    </location>
</feature>
<feature type="compositionally biased region" description="Gly residues" evidence="1">
    <location>
        <begin position="28"/>
        <end position="37"/>
    </location>
</feature>
<evidence type="ECO:0000256" key="1">
    <source>
        <dbReference type="SAM" id="MobiDB-lite"/>
    </source>
</evidence>
<accession>A0A3L8RED4</accession>
<comment type="caution">
    <text evidence="2">The sequence shown here is derived from an EMBL/GenBank/DDBJ whole genome shotgun (WGS) entry which is preliminary data.</text>
</comment>
<reference evidence="2 3" key="1">
    <citation type="journal article" date="2018" name="J. Biol. Chem.">
        <title>Discovery of the actinoplanic acid pathway in Streptomyces rapamycinicus reveals a genetically conserved synergism with rapamycin.</title>
        <authorList>
            <person name="Mrak P."/>
            <person name="Krastel P."/>
            <person name="Pivk Lukancic P."/>
            <person name="Tao J."/>
            <person name="Pistorius D."/>
            <person name="Moore C.M."/>
        </authorList>
    </citation>
    <scope>NUCLEOTIDE SEQUENCE [LARGE SCALE GENOMIC DNA]</scope>
    <source>
        <strain evidence="2 3">NRRL 5491</strain>
    </source>
</reference>
<proteinExistence type="predicted"/>